<dbReference type="GO" id="GO:0006487">
    <property type="term" value="P:protein N-linked glycosylation"/>
    <property type="evidence" value="ECO:0007669"/>
    <property type="project" value="TreeGrafter"/>
</dbReference>
<keyword evidence="5" id="KW-1133">Transmembrane helix</keyword>
<dbReference type="GO" id="GO:0005794">
    <property type="term" value="C:Golgi apparatus"/>
    <property type="evidence" value="ECO:0007669"/>
    <property type="project" value="TreeGrafter"/>
</dbReference>
<accession>A0A4U0U334</accession>
<feature type="compositionally biased region" description="Basic and acidic residues" evidence="4">
    <location>
        <begin position="23"/>
        <end position="35"/>
    </location>
</feature>
<evidence type="ECO:0000256" key="1">
    <source>
        <dbReference type="ARBA" id="ARBA00007677"/>
    </source>
</evidence>
<evidence type="ECO:0000256" key="3">
    <source>
        <dbReference type="ARBA" id="ARBA00022679"/>
    </source>
</evidence>
<reference evidence="6 7" key="1">
    <citation type="submission" date="2017-03" db="EMBL/GenBank/DDBJ databases">
        <title>Genomes of endolithic fungi from Antarctica.</title>
        <authorList>
            <person name="Coleine C."/>
            <person name="Masonjones S."/>
            <person name="Stajich J.E."/>
        </authorList>
    </citation>
    <scope>NUCLEOTIDE SEQUENCE [LARGE SCALE GENOMIC DNA]</scope>
    <source>
        <strain evidence="6 7">CCFEE 6315</strain>
    </source>
</reference>
<feature type="region of interest" description="Disordered" evidence="4">
    <location>
        <begin position="1"/>
        <end position="44"/>
    </location>
</feature>
<keyword evidence="3" id="KW-0808">Transferase</keyword>
<dbReference type="AlphaFoldDB" id="A0A4U0U334"/>
<evidence type="ECO:0000313" key="6">
    <source>
        <dbReference type="EMBL" id="TKA29431.1"/>
    </source>
</evidence>
<evidence type="ECO:0000256" key="5">
    <source>
        <dbReference type="SAM" id="Phobius"/>
    </source>
</evidence>
<dbReference type="OrthoDB" id="439943at2759"/>
<protein>
    <submittedName>
        <fullName evidence="6">Uncharacterized protein</fullName>
    </submittedName>
</protein>
<dbReference type="GO" id="GO:0000026">
    <property type="term" value="F:alpha-1,2-mannosyltransferase activity"/>
    <property type="evidence" value="ECO:0007669"/>
    <property type="project" value="TreeGrafter"/>
</dbReference>
<comment type="caution">
    <text evidence="6">The sequence shown here is derived from an EMBL/GenBank/DDBJ whole genome shotgun (WGS) entry which is preliminary data.</text>
</comment>
<dbReference type="GO" id="GO:0000032">
    <property type="term" value="P:cell wall mannoprotein biosynthetic process"/>
    <property type="evidence" value="ECO:0007669"/>
    <property type="project" value="TreeGrafter"/>
</dbReference>
<dbReference type="FunFam" id="3.90.550.10:FF:000051">
    <property type="entry name" value="Alpha-1,2-mannosyltransferase (Ktr4)"/>
    <property type="match status" value="1"/>
</dbReference>
<gene>
    <name evidence="6" type="ORF">B0A50_03443</name>
</gene>
<sequence>MDDAKSEKSLFKLVVDDQAPPPPKEEREPERERGGRGNPNGSRMAMSRPIRLLAAATMALFLFLVLQIMRSPTSLRLPGGRGGGEWNDMARDPNLDETGEPPEPLVRVSGHNYDADNPNSDRINATLLSLVRNKELEQLVISMRDLERTWNSKFNYPWTFINDEEFTEEFKSVARANTKAEVRFLTIPKEHWEIPSWVNRELMHESANILEEQHVQYAHLESYHQMCRWNSGMFYKHPGLQDYQYYWRVEPKVHFFCDVDYDVFRYMRDHNKTYGFTVSLYDAPESIPSLWPETVKFLAANNHLIHENNAMGWLTDEKARPEHYHKANGYSTCHFWSNFEIANMDFWRSAAYESYFEHLDRAGGFFYERWGDAPVHSIALGLFEDKDKIHWFKDIGYQHVPFFNCPNSAKCQGCTEGRFTDGEAWLGKEDCRPNWFKYVGNEWDTEDPRYGAMAAAAVAATATSPAR</sequence>
<evidence type="ECO:0000313" key="7">
    <source>
        <dbReference type="Proteomes" id="UP000308549"/>
    </source>
</evidence>
<dbReference type="PANTHER" id="PTHR31121">
    <property type="entry name" value="ALPHA-1,2 MANNOSYLTRANSFERASE KTR1"/>
    <property type="match status" value="1"/>
</dbReference>
<keyword evidence="7" id="KW-1185">Reference proteome</keyword>
<feature type="compositionally biased region" description="Basic and acidic residues" evidence="4">
    <location>
        <begin position="1"/>
        <end position="10"/>
    </location>
</feature>
<dbReference type="GO" id="GO:0006493">
    <property type="term" value="P:protein O-linked glycosylation"/>
    <property type="evidence" value="ECO:0007669"/>
    <property type="project" value="TreeGrafter"/>
</dbReference>
<proteinExistence type="inferred from homology"/>
<dbReference type="PANTHER" id="PTHR31121:SF7">
    <property type="entry name" value="MANNOSYLTRANSFERASE KTR4-RELATED"/>
    <property type="match status" value="1"/>
</dbReference>
<feature type="transmembrane region" description="Helical" evidence="5">
    <location>
        <begin position="50"/>
        <end position="69"/>
    </location>
</feature>
<dbReference type="InterPro" id="IPR029044">
    <property type="entry name" value="Nucleotide-diphossugar_trans"/>
</dbReference>
<dbReference type="InterPro" id="IPR002685">
    <property type="entry name" value="Glyco_trans_15"/>
</dbReference>
<dbReference type="SUPFAM" id="SSF53448">
    <property type="entry name" value="Nucleotide-diphospho-sugar transferases"/>
    <property type="match status" value="1"/>
</dbReference>
<dbReference type="EMBL" id="NAJL01000014">
    <property type="protein sequence ID" value="TKA29431.1"/>
    <property type="molecule type" value="Genomic_DNA"/>
</dbReference>
<name>A0A4U0U334_9PEZI</name>
<dbReference type="Proteomes" id="UP000308549">
    <property type="component" value="Unassembled WGS sequence"/>
</dbReference>
<dbReference type="Gene3D" id="3.90.550.10">
    <property type="entry name" value="Spore Coat Polysaccharide Biosynthesis Protein SpsA, Chain A"/>
    <property type="match status" value="1"/>
</dbReference>
<evidence type="ECO:0000256" key="2">
    <source>
        <dbReference type="ARBA" id="ARBA00022676"/>
    </source>
</evidence>
<keyword evidence="5" id="KW-0472">Membrane</keyword>
<dbReference type="Pfam" id="PF01793">
    <property type="entry name" value="Glyco_transf_15"/>
    <property type="match status" value="1"/>
</dbReference>
<feature type="region of interest" description="Disordered" evidence="4">
    <location>
        <begin position="76"/>
        <end position="104"/>
    </location>
</feature>
<comment type="similarity">
    <text evidence="1">Belongs to the glycosyltransferase 15 family.</text>
</comment>
<organism evidence="6 7">
    <name type="scientific">Salinomyces thailandicus</name>
    <dbReference type="NCBI Taxonomy" id="706561"/>
    <lineage>
        <taxon>Eukaryota</taxon>
        <taxon>Fungi</taxon>
        <taxon>Dikarya</taxon>
        <taxon>Ascomycota</taxon>
        <taxon>Pezizomycotina</taxon>
        <taxon>Dothideomycetes</taxon>
        <taxon>Dothideomycetidae</taxon>
        <taxon>Mycosphaerellales</taxon>
        <taxon>Teratosphaeriaceae</taxon>
        <taxon>Salinomyces</taxon>
    </lineage>
</organism>
<keyword evidence="2" id="KW-0328">Glycosyltransferase</keyword>
<keyword evidence="5" id="KW-0812">Transmembrane</keyword>
<evidence type="ECO:0000256" key="4">
    <source>
        <dbReference type="SAM" id="MobiDB-lite"/>
    </source>
</evidence>
<dbReference type="GO" id="GO:0016020">
    <property type="term" value="C:membrane"/>
    <property type="evidence" value="ECO:0007669"/>
    <property type="project" value="InterPro"/>
</dbReference>